<keyword evidence="3 7" id="KW-1134">Transmembrane beta strand</keyword>
<evidence type="ECO:0000256" key="1">
    <source>
        <dbReference type="ARBA" id="ARBA00004571"/>
    </source>
</evidence>
<reference evidence="9 10" key="1">
    <citation type="journal article" date="2007" name="PLoS Biol.">
        <title>Evolution of symbiotic bacteria in the distal human intestine.</title>
        <authorList>
            <person name="Xu J."/>
            <person name="Mahowald M.A."/>
            <person name="Ley R.E."/>
            <person name="Lozupone C.A."/>
            <person name="Hamady M."/>
            <person name="Martens E.C."/>
            <person name="Henrissat B."/>
            <person name="Coutinho P.M."/>
            <person name="Minx P."/>
            <person name="Latreille P."/>
            <person name="Cordum H."/>
            <person name="Van Brunt A."/>
            <person name="Kim K."/>
            <person name="Fulton R.S."/>
            <person name="Fulton L.A."/>
            <person name="Clifton S.W."/>
            <person name="Wilson R.K."/>
            <person name="Knight R.D."/>
            <person name="Gordon J.I."/>
        </authorList>
    </citation>
    <scope>NUCLEOTIDE SEQUENCE [LARGE SCALE GENOMIC DNA]</scope>
    <source>
        <strain evidence="10">ATCC 8482 / DSM 1447 / JCM 5826 / CCUG 4940 / NBRC 14291 / NCTC 11154</strain>
    </source>
</reference>
<dbReference type="EMBL" id="CP000139">
    <property type="protein sequence ID" value="ABR39387.1"/>
    <property type="molecule type" value="Genomic_DNA"/>
</dbReference>
<evidence type="ECO:0000256" key="3">
    <source>
        <dbReference type="ARBA" id="ARBA00022452"/>
    </source>
</evidence>
<proteinExistence type="inferred from homology"/>
<evidence type="ECO:0000256" key="6">
    <source>
        <dbReference type="ARBA" id="ARBA00023237"/>
    </source>
</evidence>
<dbReference type="NCBIfam" id="TIGR04056">
    <property type="entry name" value="OMP_RagA_SusC"/>
    <property type="match status" value="1"/>
</dbReference>
<accession>A6L123</accession>
<keyword evidence="4 7" id="KW-0812">Transmembrane</keyword>
<dbReference type="SUPFAM" id="SSF56935">
    <property type="entry name" value="Porins"/>
    <property type="match status" value="1"/>
</dbReference>
<dbReference type="InterPro" id="IPR037066">
    <property type="entry name" value="Plug_dom_sf"/>
</dbReference>
<dbReference type="eggNOG" id="COG4206">
    <property type="taxonomic scope" value="Bacteria"/>
</dbReference>
<dbReference type="InterPro" id="IPR012910">
    <property type="entry name" value="Plug_dom"/>
</dbReference>
<dbReference type="InterPro" id="IPR023996">
    <property type="entry name" value="TonB-dep_OMP_SusC/RagA"/>
</dbReference>
<name>A6L123_PHOV8</name>
<comment type="similarity">
    <text evidence="7">Belongs to the TonB-dependent receptor family.</text>
</comment>
<sequence length="1156" mass="127444">MKKHLFVQSKRDNCSFNPLLKNLSLRMKTSALFLLCALSLSNASNIQAQKAKVSVAPGAYTVQSILDMIEGQTDYDFFYSNNHINLDRVVHLTDNAKDVNTILTKVFRGTDVTFSVLDKRIILTNVSTTTAKQTSYTVKGKVVGMDGEPIIGATVMEVGTDNGTITDIDGAFQLTIQSSENRIRISYVGYKEMTLKANILSEMIVTMSEDSELIEEVVVVGYGKQSRAKVTSAISKLEGSKLLQDMNVCSFDQALASKMPGVNIQQATGAPGAGIHIKIRGSNSINYSSQPLIVVDGVPLSSSSSSADMQGESTGFQYGSNPLSMINPADIESIDVLKDAASAAIYGSRGSNGVVIITTKQGKVGKTKVNFSMYSGISQITKKVDVMDAYELANFTKDSRDMAYQLAGGNPDDPMEMRTNPNHKYPSYMVPYIEGKQGLVNTDWQDAIYRTAFQQNYDLNVSGGNERMNFYVSGNFTDQDGIIINTGMKRYSLRTNLNANITDKLKMGLRMSAVQSDNKLVRSEDAWSREGLVITTLMYHPNLPIYNQDGTLATDLMLLENRGGVNVAQIQNPVALATMVKNQLTTRTFNGNLDLEYSLLDNLKLKTSFGVESIGMHREYYRPKGLSARYELAPTTTYNVGEDTRSSIFNWISETNLTYNQNFGDHSLDFMLNFSAQKEKSEYTYLHGMNFPNDNVTTINAAATTKGRSYGQEAAMVSFLGRVMYSYGNRYLFTASLRRDGSSRFAKNTRWGWFPSLSAGWNISKEAFYPENALVNNLKLRASYGITGNANIPYYGGTSVLASNNYILGNGIFQGFAPGNSPNQDLSWESTSTANFGVDFSLFDSKLSIAIDAYQSETRDLLLNVTVPATSGFTSALQNIGKIRNRGLEIMLSTNQSFACGLNWEGSFAFSTNKNKVLALGPGQEQILFRSGLNDDSYIVQVGESLGSFYGYKVNGIFTSQEQFDTTPHLEGQKQGVGDFIYADINGDNKVDANDRTIIGNANPDFTWGLNNTFRWKDIDFGFGLEGKHGGKIFNATHRYLAEAWGNNLKIYGTDKAPRSVWAYGTKSHTRPSTWHVEDASFIRIRSISLGYTFRNLFGINMIRLYASATNPFTFTDYSGYNPEVSNKGGSAITAGEDFGNYPVSKSFTFGLNVSF</sequence>
<dbReference type="PROSITE" id="PS52016">
    <property type="entry name" value="TONB_DEPENDENT_REC_3"/>
    <property type="match status" value="1"/>
</dbReference>
<dbReference type="Proteomes" id="UP000002861">
    <property type="component" value="Chromosome"/>
</dbReference>
<evidence type="ECO:0000259" key="8">
    <source>
        <dbReference type="Pfam" id="PF07715"/>
    </source>
</evidence>
<evidence type="ECO:0000256" key="7">
    <source>
        <dbReference type="PROSITE-ProRule" id="PRU01360"/>
    </source>
</evidence>
<dbReference type="BioCyc" id="BVUL435590:G1G59-1797-MONOMER"/>
<dbReference type="Gene3D" id="2.40.170.20">
    <property type="entry name" value="TonB-dependent receptor, beta-barrel domain"/>
    <property type="match status" value="1"/>
</dbReference>
<dbReference type="NCBIfam" id="TIGR04057">
    <property type="entry name" value="SusC_RagA_signa"/>
    <property type="match status" value="1"/>
</dbReference>
<dbReference type="Pfam" id="PF13715">
    <property type="entry name" value="CarbopepD_reg_2"/>
    <property type="match status" value="1"/>
</dbReference>
<keyword evidence="6 7" id="KW-0998">Cell outer membrane</keyword>
<dbReference type="PaxDb" id="435590-BVU_1711"/>
<comment type="subcellular location">
    <subcellularLocation>
        <location evidence="1 7">Cell outer membrane</location>
        <topology evidence="1 7">Multi-pass membrane protein</topology>
    </subcellularLocation>
</comment>
<dbReference type="InterPro" id="IPR023997">
    <property type="entry name" value="TonB-dep_OMP_SusC/RagA_CS"/>
</dbReference>
<gene>
    <name evidence="9" type="ordered locus">BVU_1711</name>
</gene>
<dbReference type="HOGENOM" id="CLU_004317_0_2_10"/>
<evidence type="ECO:0000313" key="10">
    <source>
        <dbReference type="Proteomes" id="UP000002861"/>
    </source>
</evidence>
<dbReference type="GO" id="GO:0009279">
    <property type="term" value="C:cell outer membrane"/>
    <property type="evidence" value="ECO:0007669"/>
    <property type="project" value="UniProtKB-SubCell"/>
</dbReference>
<dbReference type="InterPro" id="IPR039426">
    <property type="entry name" value="TonB-dep_rcpt-like"/>
</dbReference>
<dbReference type="SUPFAM" id="SSF49464">
    <property type="entry name" value="Carboxypeptidase regulatory domain-like"/>
    <property type="match status" value="1"/>
</dbReference>
<dbReference type="InterPro" id="IPR008969">
    <property type="entry name" value="CarboxyPept-like_regulatory"/>
</dbReference>
<evidence type="ECO:0000256" key="2">
    <source>
        <dbReference type="ARBA" id="ARBA00022448"/>
    </source>
</evidence>
<dbReference type="KEGG" id="bvu:BVU_1711"/>
<dbReference type="STRING" id="435590.BVU_1711"/>
<evidence type="ECO:0000313" key="9">
    <source>
        <dbReference type="EMBL" id="ABR39387.1"/>
    </source>
</evidence>
<keyword evidence="5 7" id="KW-0472">Membrane</keyword>
<evidence type="ECO:0000256" key="5">
    <source>
        <dbReference type="ARBA" id="ARBA00023136"/>
    </source>
</evidence>
<dbReference type="Pfam" id="PF07715">
    <property type="entry name" value="Plug"/>
    <property type="match status" value="1"/>
</dbReference>
<dbReference type="Gene3D" id="2.170.130.10">
    <property type="entry name" value="TonB-dependent receptor, plug domain"/>
    <property type="match status" value="1"/>
</dbReference>
<dbReference type="AlphaFoldDB" id="A6L123"/>
<dbReference type="Gene3D" id="2.60.40.1120">
    <property type="entry name" value="Carboxypeptidase-like, regulatory domain"/>
    <property type="match status" value="1"/>
</dbReference>
<evidence type="ECO:0000256" key="4">
    <source>
        <dbReference type="ARBA" id="ARBA00022692"/>
    </source>
</evidence>
<protein>
    <submittedName>
        <fullName evidence="9">Putative outer membrane protein, probably involved in nutrient binding</fullName>
    </submittedName>
</protein>
<organism evidence="9 10">
    <name type="scientific">Phocaeicola vulgatus (strain ATCC 8482 / DSM 1447 / JCM 5826 / CCUG 4940 / NBRC 14291 / NCTC 11154)</name>
    <name type="common">Bacteroides vulgatus</name>
    <dbReference type="NCBI Taxonomy" id="435590"/>
    <lineage>
        <taxon>Bacteria</taxon>
        <taxon>Pseudomonadati</taxon>
        <taxon>Bacteroidota</taxon>
        <taxon>Bacteroidia</taxon>
        <taxon>Bacteroidales</taxon>
        <taxon>Bacteroidaceae</taxon>
        <taxon>Phocaeicola</taxon>
    </lineage>
</organism>
<feature type="domain" description="TonB-dependent receptor plug" evidence="8">
    <location>
        <begin position="240"/>
        <end position="354"/>
    </location>
</feature>
<keyword evidence="2 7" id="KW-0813">Transport</keyword>
<dbReference type="InterPro" id="IPR036942">
    <property type="entry name" value="Beta-barrel_TonB_sf"/>
</dbReference>